<dbReference type="EMBL" id="QWLB01000029">
    <property type="protein sequence ID" value="RIH91911.1"/>
    <property type="molecule type" value="Genomic_DNA"/>
</dbReference>
<dbReference type="SUPFAM" id="SSF161111">
    <property type="entry name" value="Cation efflux protein transmembrane domain-like"/>
    <property type="match status" value="1"/>
</dbReference>
<dbReference type="NCBIfam" id="TIGR01297">
    <property type="entry name" value="CDF"/>
    <property type="match status" value="1"/>
</dbReference>
<dbReference type="PANTHER" id="PTHR43840">
    <property type="entry name" value="MITOCHONDRIAL METAL TRANSPORTER 1-RELATED"/>
    <property type="match status" value="1"/>
</dbReference>
<evidence type="ECO:0000256" key="1">
    <source>
        <dbReference type="ARBA" id="ARBA00004651"/>
    </source>
</evidence>
<evidence type="ECO:0000313" key="11">
    <source>
        <dbReference type="EMBL" id="RIH91911.1"/>
    </source>
</evidence>
<dbReference type="GO" id="GO:0015093">
    <property type="term" value="F:ferrous iron transmembrane transporter activity"/>
    <property type="evidence" value="ECO:0007669"/>
    <property type="project" value="TreeGrafter"/>
</dbReference>
<evidence type="ECO:0000256" key="3">
    <source>
        <dbReference type="ARBA" id="ARBA00022448"/>
    </source>
</evidence>
<keyword evidence="5 8" id="KW-0812">Transmembrane</keyword>
<comment type="caution">
    <text evidence="11">The sequence shown here is derived from an EMBL/GenBank/DDBJ whole genome shotgun (WGS) entry which is preliminary data.</text>
</comment>
<dbReference type="Proteomes" id="UP000266178">
    <property type="component" value="Unassembled WGS sequence"/>
</dbReference>
<dbReference type="InterPro" id="IPR027470">
    <property type="entry name" value="Cation_efflux_CTD"/>
</dbReference>
<feature type="domain" description="Cation efflux protein cytoplasmic" evidence="10">
    <location>
        <begin position="227"/>
        <end position="290"/>
    </location>
</feature>
<dbReference type="Pfam" id="PF01545">
    <property type="entry name" value="Cation_efflux"/>
    <property type="match status" value="1"/>
</dbReference>
<dbReference type="Pfam" id="PF16916">
    <property type="entry name" value="ZT_dimer"/>
    <property type="match status" value="1"/>
</dbReference>
<reference evidence="11 12" key="1">
    <citation type="submission" date="2018-08" db="EMBL/GenBank/DDBJ databases">
        <title>Meiothermus granaticius genome AF-68 sequencing project.</title>
        <authorList>
            <person name="Da Costa M.S."/>
            <person name="Albuquerque L."/>
            <person name="Raposo P."/>
            <person name="Froufe H.J.C."/>
            <person name="Barroso C.S."/>
            <person name="Egas C."/>
        </authorList>
    </citation>
    <scope>NUCLEOTIDE SEQUENCE [LARGE SCALE GENOMIC DNA]</scope>
    <source>
        <strain evidence="11 12">AF-68</strain>
    </source>
</reference>
<dbReference type="Gene3D" id="1.20.1510.10">
    <property type="entry name" value="Cation efflux protein transmembrane domain"/>
    <property type="match status" value="1"/>
</dbReference>
<dbReference type="InterPro" id="IPR002524">
    <property type="entry name" value="Cation_efflux"/>
</dbReference>
<evidence type="ECO:0000256" key="5">
    <source>
        <dbReference type="ARBA" id="ARBA00022692"/>
    </source>
</evidence>
<evidence type="ECO:0000256" key="8">
    <source>
        <dbReference type="SAM" id="Phobius"/>
    </source>
</evidence>
<dbReference type="PANTHER" id="PTHR43840:SF15">
    <property type="entry name" value="MITOCHONDRIAL METAL TRANSPORTER 1-RELATED"/>
    <property type="match status" value="1"/>
</dbReference>
<dbReference type="SUPFAM" id="SSF160240">
    <property type="entry name" value="Cation efflux protein cytoplasmic domain-like"/>
    <property type="match status" value="1"/>
</dbReference>
<keyword evidence="7 8" id="KW-0472">Membrane</keyword>
<keyword evidence="4" id="KW-1003">Cell membrane</keyword>
<evidence type="ECO:0000256" key="4">
    <source>
        <dbReference type="ARBA" id="ARBA00022475"/>
    </source>
</evidence>
<dbReference type="FunFam" id="3.30.70.1350:FF:000002">
    <property type="entry name" value="Ferrous-iron efflux pump FieF"/>
    <property type="match status" value="1"/>
</dbReference>
<evidence type="ECO:0000313" key="12">
    <source>
        <dbReference type="Proteomes" id="UP000266178"/>
    </source>
</evidence>
<comment type="subcellular location">
    <subcellularLocation>
        <location evidence="1">Cell membrane</location>
        <topology evidence="1">Multi-pass membrane protein</topology>
    </subcellularLocation>
</comment>
<organism evidence="11 12">
    <name type="scientific">Meiothermus granaticius NBRC 107808</name>
    <dbReference type="NCBI Taxonomy" id="1227551"/>
    <lineage>
        <taxon>Bacteria</taxon>
        <taxon>Thermotogati</taxon>
        <taxon>Deinococcota</taxon>
        <taxon>Deinococci</taxon>
        <taxon>Thermales</taxon>
        <taxon>Thermaceae</taxon>
        <taxon>Meiothermus</taxon>
    </lineage>
</organism>
<dbReference type="GO" id="GO:0015086">
    <property type="term" value="F:cadmium ion transmembrane transporter activity"/>
    <property type="evidence" value="ECO:0007669"/>
    <property type="project" value="TreeGrafter"/>
</dbReference>
<dbReference type="Gene3D" id="3.30.70.1350">
    <property type="entry name" value="Cation efflux protein, cytoplasmic domain"/>
    <property type="match status" value="1"/>
</dbReference>
<gene>
    <name evidence="11" type="primary">fieF</name>
    <name evidence="11" type="ORF">Mgrana_02186</name>
</gene>
<keyword evidence="6 8" id="KW-1133">Transmembrane helix</keyword>
<comment type="similarity">
    <text evidence="2">Belongs to the cation diffusion facilitator (CDF) transporter (TC 2.A.4) family.</text>
</comment>
<evidence type="ECO:0000256" key="7">
    <source>
        <dbReference type="ARBA" id="ARBA00023136"/>
    </source>
</evidence>
<protein>
    <submittedName>
        <fullName evidence="11">Ferrous-iron efflux pump FieF</fullName>
    </submittedName>
</protein>
<dbReference type="GO" id="GO:0005886">
    <property type="term" value="C:plasma membrane"/>
    <property type="evidence" value="ECO:0007669"/>
    <property type="project" value="UniProtKB-SubCell"/>
</dbReference>
<proteinExistence type="inferred from homology"/>
<dbReference type="InterPro" id="IPR058533">
    <property type="entry name" value="Cation_efflux_TM"/>
</dbReference>
<dbReference type="InterPro" id="IPR036837">
    <property type="entry name" value="Cation_efflux_CTD_sf"/>
</dbReference>
<feature type="transmembrane region" description="Helical" evidence="8">
    <location>
        <begin position="33"/>
        <end position="56"/>
    </location>
</feature>
<dbReference type="InterPro" id="IPR050291">
    <property type="entry name" value="CDF_Transporter"/>
</dbReference>
<evidence type="ECO:0000259" key="10">
    <source>
        <dbReference type="Pfam" id="PF16916"/>
    </source>
</evidence>
<dbReference type="AlphaFoldDB" id="A0A399FB68"/>
<evidence type="ECO:0000256" key="6">
    <source>
        <dbReference type="ARBA" id="ARBA00022989"/>
    </source>
</evidence>
<feature type="transmembrane region" description="Helical" evidence="8">
    <location>
        <begin position="152"/>
        <end position="172"/>
    </location>
</feature>
<feature type="domain" description="Cation efflux protein transmembrane" evidence="9">
    <location>
        <begin position="11"/>
        <end position="203"/>
    </location>
</feature>
<dbReference type="GO" id="GO:0006882">
    <property type="term" value="P:intracellular zinc ion homeostasis"/>
    <property type="evidence" value="ECO:0007669"/>
    <property type="project" value="TreeGrafter"/>
</dbReference>
<sequence length="303" mass="32596">MKLTPIRAISLSVLVALVVFGLKFLAYRLTGSVALYSDALESVINVAAALAAFAAIRVSGRPPDANHPYGHSKAEYFSAVLEGVLIVLAAIAILNEAGHKLTQPAVPGQLGVGVLISLAATGLNAALGVLLLRNGHQQRSPALIADGHHVFADVYTSLGVLLGIGLAWLTGWWILDPLLAFLVALNILWVGWRLTRDSVGGLMDEGVSKKELKAIEDILASTLKRLATDKVLEIHDLRTRRAGPNTFVEFHLVVPGSMPVEDAHRICDQLEEALQAQVEGLQIVIHVEPEWKAKHKGFVVRLP</sequence>
<accession>A0A399FB68</accession>
<dbReference type="OrthoDB" id="9806522at2"/>
<dbReference type="GO" id="GO:0015341">
    <property type="term" value="F:zinc efflux antiporter activity"/>
    <property type="evidence" value="ECO:0007669"/>
    <property type="project" value="TreeGrafter"/>
</dbReference>
<evidence type="ECO:0000259" key="9">
    <source>
        <dbReference type="Pfam" id="PF01545"/>
    </source>
</evidence>
<evidence type="ECO:0000256" key="2">
    <source>
        <dbReference type="ARBA" id="ARBA00008114"/>
    </source>
</evidence>
<name>A0A399FB68_9DEIN</name>
<feature type="transmembrane region" description="Helical" evidence="8">
    <location>
        <begin position="178"/>
        <end position="195"/>
    </location>
</feature>
<dbReference type="RefSeq" id="WP_119357663.1">
    <property type="nucleotide sequence ID" value="NZ_BJXM01000001.1"/>
</dbReference>
<feature type="transmembrane region" description="Helical" evidence="8">
    <location>
        <begin position="114"/>
        <end position="132"/>
    </location>
</feature>
<feature type="transmembrane region" description="Helical" evidence="8">
    <location>
        <begin position="7"/>
        <end position="27"/>
    </location>
</feature>
<feature type="transmembrane region" description="Helical" evidence="8">
    <location>
        <begin position="76"/>
        <end position="94"/>
    </location>
</feature>
<keyword evidence="12" id="KW-1185">Reference proteome</keyword>
<keyword evidence="3" id="KW-0813">Transport</keyword>
<dbReference type="InterPro" id="IPR027469">
    <property type="entry name" value="Cation_efflux_TMD_sf"/>
</dbReference>